<protein>
    <submittedName>
        <fullName evidence="3">ATPase (AAA+ superfamily)</fullName>
    </submittedName>
</protein>
<dbReference type="EMBL" id="AJTX02000005">
    <property type="protein sequence ID" value="KKI99529.1"/>
    <property type="molecule type" value="Genomic_DNA"/>
</dbReference>
<proteinExistence type="predicted"/>
<sequence length="438" mass="49234">MVTDLRSIWLRAHSLLVYSDIFEDAVGQGWLAVVRSLLTPEPDPVTCLQHYGQWFRALAHQNRTWEEWLITAILESDNPWTRSAQHQPPDQLPPALVQAAAQDLALLQTIAPWNPARLCSGVQAMVPGSQPPLPWDRDPQPLPPAGERLRPSDNWSAHLGDLADHYRRQGVGQWGRFWAFRWAGNPQNPAQWQGVAHPDPVQLEDLVGYGEAKAQLVQNTEFLLAGHPALNVLLYGSRGTGKSSLVKALLSQYGSQGLRLLEVRPEGLRYLPQMVEPLRSLPQTFIVFVDDLSFEEDDEAFKALKVVLEGNVVARPANVVVYATSNRRHLVRESFSDRPRPQDADEIHSWDTVQEKLSFSDRFGLTLTFEPPDQDSYLAMVRHRAERAGLTLAPALLEFRAKQWATRHNGRSGRTAQQLVDWLQAEQAQGLDPVPPMA</sequence>
<reference evidence="3" key="1">
    <citation type="submission" date="2012-04" db="EMBL/GenBank/DDBJ databases">
        <authorList>
            <person name="Borisov I.G."/>
            <person name="Ivanikova N.V."/>
            <person name="Pinevich A.V."/>
        </authorList>
    </citation>
    <scope>NUCLEOTIDE SEQUENCE</scope>
    <source>
        <strain evidence="3">CALU 1027</strain>
    </source>
</reference>
<dbReference type="InterPro" id="IPR027417">
    <property type="entry name" value="P-loop_NTPase"/>
</dbReference>
<evidence type="ECO:0000259" key="2">
    <source>
        <dbReference type="SMART" id="SM00382"/>
    </source>
</evidence>
<accession>A0A0M2PTS8</accession>
<dbReference type="AlphaFoldDB" id="A0A0M2PTS8"/>
<dbReference type="OrthoDB" id="9812140at2"/>
<feature type="region of interest" description="Disordered" evidence="1">
    <location>
        <begin position="129"/>
        <end position="152"/>
    </location>
</feature>
<comment type="caution">
    <text evidence="3">The sequence shown here is derived from an EMBL/GenBank/DDBJ whole genome shotgun (WGS) entry which is preliminary data.</text>
</comment>
<evidence type="ECO:0000313" key="3">
    <source>
        <dbReference type="EMBL" id="KKI99529.1"/>
    </source>
</evidence>
<gene>
    <name evidence="3" type="ORF">PROH_13180</name>
</gene>
<keyword evidence="4" id="KW-1185">Reference proteome</keyword>
<evidence type="ECO:0000256" key="1">
    <source>
        <dbReference type="SAM" id="MobiDB-lite"/>
    </source>
</evidence>
<dbReference type="Gene3D" id="3.40.50.300">
    <property type="entry name" value="P-loop containing nucleotide triphosphate hydrolases"/>
    <property type="match status" value="1"/>
</dbReference>
<organism evidence="3 4">
    <name type="scientific">Prochlorothrix hollandica PCC 9006 = CALU 1027</name>
    <dbReference type="NCBI Taxonomy" id="317619"/>
    <lineage>
        <taxon>Bacteria</taxon>
        <taxon>Bacillati</taxon>
        <taxon>Cyanobacteriota</taxon>
        <taxon>Cyanophyceae</taxon>
        <taxon>Prochlorotrichales</taxon>
        <taxon>Prochlorotrichaceae</taxon>
        <taxon>Prochlorothrix</taxon>
    </lineage>
</organism>
<dbReference type="eggNOG" id="COG2607">
    <property type="taxonomic scope" value="Bacteria"/>
</dbReference>
<feature type="compositionally biased region" description="Pro residues" evidence="1">
    <location>
        <begin position="129"/>
        <end position="144"/>
    </location>
</feature>
<feature type="domain" description="AAA+ ATPase" evidence="2">
    <location>
        <begin position="228"/>
        <end position="373"/>
    </location>
</feature>
<name>A0A0M2PTS8_PROHO</name>
<dbReference type="InterPro" id="IPR008533">
    <property type="entry name" value="DUF815"/>
</dbReference>
<dbReference type="InterPro" id="IPR003593">
    <property type="entry name" value="AAA+_ATPase"/>
</dbReference>
<dbReference type="SUPFAM" id="SSF52540">
    <property type="entry name" value="P-loop containing nucleoside triphosphate hydrolases"/>
    <property type="match status" value="1"/>
</dbReference>
<evidence type="ECO:0000313" key="4">
    <source>
        <dbReference type="Proteomes" id="UP000034681"/>
    </source>
</evidence>
<dbReference type="Pfam" id="PF05673">
    <property type="entry name" value="DUF815"/>
    <property type="match status" value="1"/>
</dbReference>
<dbReference type="Proteomes" id="UP000034681">
    <property type="component" value="Unassembled WGS sequence"/>
</dbReference>
<dbReference type="STRING" id="317619.GCA_000332315_04361"/>
<dbReference type="RefSeq" id="WP_017714460.1">
    <property type="nucleotide sequence ID" value="NZ_KB235942.1"/>
</dbReference>
<dbReference type="SMART" id="SM00382">
    <property type="entry name" value="AAA"/>
    <property type="match status" value="1"/>
</dbReference>
<dbReference type="PANTHER" id="PTHR42935:SF1">
    <property type="entry name" value="SLR0930 PROTEIN"/>
    <property type="match status" value="1"/>
</dbReference>
<dbReference type="CDD" id="cd00009">
    <property type="entry name" value="AAA"/>
    <property type="match status" value="1"/>
</dbReference>
<dbReference type="PANTHER" id="PTHR42935">
    <property type="entry name" value="SLR0930 PROTEIN"/>
    <property type="match status" value="1"/>
</dbReference>